<dbReference type="RefSeq" id="WP_321552569.1">
    <property type="nucleotide sequence ID" value="NZ_JAXIVU010000002.1"/>
</dbReference>
<comment type="subunit">
    <text evidence="5">Homodimer; the beta-strands of each monomer intercalate to form a hydrophobic core, while the alpha-helices form wings that extend away from the core.</text>
</comment>
<keyword evidence="3 5" id="KW-0694">RNA-binding</keyword>
<keyword evidence="1 5" id="KW-0963">Cytoplasm</keyword>
<comment type="similarity">
    <text evidence="5">Belongs to the CsrA/RsmA family.</text>
</comment>
<name>A0ABU5GP30_9GAMM</name>
<comment type="subcellular location">
    <subcellularLocation>
        <location evidence="5">Cytoplasm</location>
    </subcellularLocation>
</comment>
<evidence type="ECO:0000256" key="3">
    <source>
        <dbReference type="ARBA" id="ARBA00022884"/>
    </source>
</evidence>
<comment type="caution">
    <text evidence="6">The sequence shown here is derived from an EMBL/GenBank/DDBJ whole genome shotgun (WGS) entry which is preliminary data.</text>
</comment>
<dbReference type="InterPro" id="IPR003751">
    <property type="entry name" value="CsrA"/>
</dbReference>
<gene>
    <name evidence="5 6" type="primary">csrA</name>
    <name evidence="6" type="ORF">TOI97_02580</name>
</gene>
<evidence type="ECO:0000256" key="2">
    <source>
        <dbReference type="ARBA" id="ARBA00022845"/>
    </source>
</evidence>
<keyword evidence="4 5" id="KW-0010">Activator</keyword>
<dbReference type="EMBL" id="JAXIVU010000002">
    <property type="protein sequence ID" value="MDY7218470.1"/>
    <property type="molecule type" value="Genomic_DNA"/>
</dbReference>
<evidence type="ECO:0000256" key="4">
    <source>
        <dbReference type="ARBA" id="ARBA00023159"/>
    </source>
</evidence>
<dbReference type="Proteomes" id="UP001294570">
    <property type="component" value="Unassembled WGS sequence"/>
</dbReference>
<proteinExistence type="inferred from homology"/>
<dbReference type="PANTHER" id="PTHR34984">
    <property type="entry name" value="CARBON STORAGE REGULATOR"/>
    <property type="match status" value="1"/>
</dbReference>
<dbReference type="SUPFAM" id="SSF117130">
    <property type="entry name" value="CsrA-like"/>
    <property type="match status" value="1"/>
</dbReference>
<evidence type="ECO:0000313" key="6">
    <source>
        <dbReference type="EMBL" id="MDY7218470.1"/>
    </source>
</evidence>
<protein>
    <recommendedName>
        <fullName evidence="5">Translational regulator CsrA</fullName>
    </recommendedName>
    <alternativeName>
        <fullName evidence="5">Carbon storage regulator</fullName>
    </alternativeName>
</protein>
<accession>A0ABU5GP30</accession>
<keyword evidence="5" id="KW-0678">Repressor</keyword>
<comment type="function">
    <text evidence="5">A key translational regulator that binds mRNA to regulate translation initiation and/or mRNA stability. Mediates global changes in gene expression, shifting from rapid growth to stress survival by linking envelope stress, the stringent response and the catabolite repression systems. Usually binds in the 5'-UTR; binding at or near the Shine-Dalgarno sequence prevents ribosome-binding, repressing translation, binding elsewhere in the 5'-UTR can activate translation and/or stabilize the mRNA. Its function is antagonized by small RNA(s).</text>
</comment>
<reference evidence="6 7" key="1">
    <citation type="submission" date="2023-12" db="EMBL/GenBank/DDBJ databases">
        <title>Denitrificimonas halotolerans sp. nov.,a novel species isolated from landfill leachate.</title>
        <authorList>
            <person name="Wang S."/>
        </authorList>
    </citation>
    <scope>NUCLEOTIDE SEQUENCE [LARGE SCALE GENOMIC DNA]</scope>
    <source>
        <strain evidence="6 7">JX-1</strain>
    </source>
</reference>
<dbReference type="NCBIfam" id="TIGR00202">
    <property type="entry name" value="csrA"/>
    <property type="match status" value="1"/>
</dbReference>
<dbReference type="Gene3D" id="2.60.40.4380">
    <property type="entry name" value="Translational regulator CsrA"/>
    <property type="match status" value="1"/>
</dbReference>
<evidence type="ECO:0000256" key="1">
    <source>
        <dbReference type="ARBA" id="ARBA00022490"/>
    </source>
</evidence>
<organism evidence="6 7">
    <name type="scientific">Denitrificimonas halotolerans</name>
    <dbReference type="NCBI Taxonomy" id="3098930"/>
    <lineage>
        <taxon>Bacteria</taxon>
        <taxon>Pseudomonadati</taxon>
        <taxon>Pseudomonadota</taxon>
        <taxon>Gammaproteobacteria</taxon>
        <taxon>Pseudomonadales</taxon>
        <taxon>Pseudomonadaceae</taxon>
        <taxon>Denitrificimonas</taxon>
    </lineage>
</organism>
<dbReference type="InterPro" id="IPR036107">
    <property type="entry name" value="CsrA_sf"/>
</dbReference>
<sequence>MLILTRSQGETICIGDDIRITVLGTNGGQVRLGIDAPQNVEVHREEIYQRIQSEKRAREQSE</sequence>
<dbReference type="PANTHER" id="PTHR34984:SF1">
    <property type="entry name" value="CARBON STORAGE REGULATOR"/>
    <property type="match status" value="1"/>
</dbReference>
<keyword evidence="7" id="KW-1185">Reference proteome</keyword>
<dbReference type="NCBIfam" id="NF002469">
    <property type="entry name" value="PRK01712.1"/>
    <property type="match status" value="1"/>
</dbReference>
<dbReference type="HAMAP" id="MF_00167">
    <property type="entry name" value="CsrA"/>
    <property type="match status" value="1"/>
</dbReference>
<dbReference type="Pfam" id="PF02599">
    <property type="entry name" value="CsrA"/>
    <property type="match status" value="1"/>
</dbReference>
<evidence type="ECO:0000256" key="5">
    <source>
        <dbReference type="HAMAP-Rule" id="MF_00167"/>
    </source>
</evidence>
<keyword evidence="2 5" id="KW-0810">Translation regulation</keyword>
<evidence type="ECO:0000313" key="7">
    <source>
        <dbReference type="Proteomes" id="UP001294570"/>
    </source>
</evidence>